<name>A0A0B7A864_9EUPU</name>
<evidence type="ECO:0000313" key="1">
    <source>
        <dbReference type="EMBL" id="CEK76175.1"/>
    </source>
</evidence>
<dbReference type="AlphaFoldDB" id="A0A0B7A864"/>
<proteinExistence type="predicted"/>
<protein>
    <submittedName>
        <fullName evidence="1">Uncharacterized protein</fullName>
    </submittedName>
</protein>
<feature type="non-terminal residue" evidence="1">
    <location>
        <position position="60"/>
    </location>
</feature>
<organism evidence="1">
    <name type="scientific">Arion vulgaris</name>
    <dbReference type="NCBI Taxonomy" id="1028688"/>
    <lineage>
        <taxon>Eukaryota</taxon>
        <taxon>Metazoa</taxon>
        <taxon>Spiralia</taxon>
        <taxon>Lophotrochozoa</taxon>
        <taxon>Mollusca</taxon>
        <taxon>Gastropoda</taxon>
        <taxon>Heterobranchia</taxon>
        <taxon>Euthyneura</taxon>
        <taxon>Panpulmonata</taxon>
        <taxon>Eupulmonata</taxon>
        <taxon>Stylommatophora</taxon>
        <taxon>Helicina</taxon>
        <taxon>Arionoidea</taxon>
        <taxon>Arionidae</taxon>
        <taxon>Arion</taxon>
    </lineage>
</organism>
<sequence>MLARQGICIRIFPSGHMRDTRKLVVAISLSGSWTNLSLTERGEDNTSVITIQTWSVLIST</sequence>
<accession>A0A0B7A864</accession>
<reference evidence="1" key="1">
    <citation type="submission" date="2014-12" db="EMBL/GenBank/DDBJ databases">
        <title>Insight into the proteome of Arion vulgaris.</title>
        <authorList>
            <person name="Aradska J."/>
            <person name="Bulat T."/>
            <person name="Smidak R."/>
            <person name="Sarate P."/>
            <person name="Gangsoo J."/>
            <person name="Sialana F."/>
            <person name="Bilban M."/>
            <person name="Lubec G."/>
        </authorList>
    </citation>
    <scope>NUCLEOTIDE SEQUENCE</scope>
    <source>
        <tissue evidence="1">Skin</tissue>
    </source>
</reference>
<dbReference type="EMBL" id="HACG01029310">
    <property type="protein sequence ID" value="CEK76175.1"/>
    <property type="molecule type" value="Transcribed_RNA"/>
</dbReference>
<gene>
    <name evidence="1" type="primary">ORF98831</name>
</gene>